<dbReference type="AlphaFoldDB" id="A0A9P1NBI0"/>
<protein>
    <submittedName>
        <fullName evidence="2">Uncharacterized protein</fullName>
    </submittedName>
</protein>
<keyword evidence="1" id="KW-0472">Membrane</keyword>
<dbReference type="Proteomes" id="UP001152747">
    <property type="component" value="Unassembled WGS sequence"/>
</dbReference>
<keyword evidence="3" id="KW-1185">Reference proteome</keyword>
<sequence>MVHPIDESDHQALVPENERDVDIEVNIRRFEQRYNERCRYEKYVKFGHICISIFMIALFVFFLTFYGLYENAKYSK</sequence>
<proteinExistence type="predicted"/>
<keyword evidence="1" id="KW-1133">Transmembrane helix</keyword>
<accession>A0A9P1NBI0</accession>
<dbReference type="EMBL" id="CANHGI010000006">
    <property type="protein sequence ID" value="CAI5454933.1"/>
    <property type="molecule type" value="Genomic_DNA"/>
</dbReference>
<evidence type="ECO:0000313" key="2">
    <source>
        <dbReference type="EMBL" id="CAI5454933.1"/>
    </source>
</evidence>
<evidence type="ECO:0000256" key="1">
    <source>
        <dbReference type="SAM" id="Phobius"/>
    </source>
</evidence>
<comment type="caution">
    <text evidence="2">The sequence shown here is derived from an EMBL/GenBank/DDBJ whole genome shotgun (WGS) entry which is preliminary data.</text>
</comment>
<name>A0A9P1NBI0_9PELO</name>
<evidence type="ECO:0000313" key="3">
    <source>
        <dbReference type="Proteomes" id="UP001152747"/>
    </source>
</evidence>
<reference evidence="2" key="1">
    <citation type="submission" date="2022-11" db="EMBL/GenBank/DDBJ databases">
        <authorList>
            <person name="Kikuchi T."/>
        </authorList>
    </citation>
    <scope>NUCLEOTIDE SEQUENCE</scope>
    <source>
        <strain evidence="2">PS1010</strain>
    </source>
</reference>
<gene>
    <name evidence="2" type="ORF">CAMP_LOCUS17570</name>
</gene>
<keyword evidence="1" id="KW-0812">Transmembrane</keyword>
<feature type="transmembrane region" description="Helical" evidence="1">
    <location>
        <begin position="46"/>
        <end position="69"/>
    </location>
</feature>
<organism evidence="2 3">
    <name type="scientific">Caenorhabditis angaria</name>
    <dbReference type="NCBI Taxonomy" id="860376"/>
    <lineage>
        <taxon>Eukaryota</taxon>
        <taxon>Metazoa</taxon>
        <taxon>Ecdysozoa</taxon>
        <taxon>Nematoda</taxon>
        <taxon>Chromadorea</taxon>
        <taxon>Rhabditida</taxon>
        <taxon>Rhabditina</taxon>
        <taxon>Rhabditomorpha</taxon>
        <taxon>Rhabditoidea</taxon>
        <taxon>Rhabditidae</taxon>
        <taxon>Peloderinae</taxon>
        <taxon>Caenorhabditis</taxon>
    </lineage>
</organism>